<dbReference type="OrthoDB" id="9800814at2"/>
<evidence type="ECO:0000256" key="11">
    <source>
        <dbReference type="HAMAP-Rule" id="MF_00127"/>
    </source>
</evidence>
<organism evidence="14 15">
    <name type="scientific">Immundisolibacter cernigliae</name>
    <dbReference type="NCBI Taxonomy" id="1810504"/>
    <lineage>
        <taxon>Bacteria</taxon>
        <taxon>Pseudomonadati</taxon>
        <taxon>Pseudomonadota</taxon>
        <taxon>Gammaproteobacteria</taxon>
        <taxon>Immundisolibacterales</taxon>
        <taxon>Immundisolibacteraceae</taxon>
        <taxon>Immundisolibacter</taxon>
    </lineage>
</organism>
<accession>A0A1B1YX35</accession>
<feature type="binding site" evidence="12">
    <location>
        <position position="131"/>
    </location>
    <ligand>
        <name>L-histidine</name>
        <dbReference type="ChEBI" id="CHEBI:57595"/>
    </ligand>
</feature>
<comment type="subcellular location">
    <subcellularLocation>
        <location evidence="1 11">Cytoplasm</location>
    </subcellularLocation>
</comment>
<dbReference type="GO" id="GO:0005737">
    <property type="term" value="C:cytoplasm"/>
    <property type="evidence" value="ECO:0007669"/>
    <property type="project" value="UniProtKB-SubCell"/>
</dbReference>
<dbReference type="PIRSF" id="PIRSF001549">
    <property type="entry name" value="His-tRNA_synth"/>
    <property type="match status" value="1"/>
</dbReference>
<evidence type="ECO:0000256" key="8">
    <source>
        <dbReference type="ARBA" id="ARBA00022917"/>
    </source>
</evidence>
<evidence type="ECO:0000256" key="2">
    <source>
        <dbReference type="ARBA" id="ARBA00008226"/>
    </source>
</evidence>
<feature type="domain" description="Aminoacyl-transfer RNA synthetases class-II family profile" evidence="13">
    <location>
        <begin position="26"/>
        <end position="325"/>
    </location>
</feature>
<dbReference type="RefSeq" id="WP_068807283.1">
    <property type="nucleotide sequence ID" value="NZ_CP014671.1"/>
</dbReference>
<keyword evidence="15" id="KW-1185">Reference proteome</keyword>
<dbReference type="Gene3D" id="3.30.930.10">
    <property type="entry name" value="Bira Bifunctional Protein, Domain 2"/>
    <property type="match status" value="1"/>
</dbReference>
<dbReference type="Pfam" id="PF03129">
    <property type="entry name" value="HGTP_anticodon"/>
    <property type="match status" value="1"/>
</dbReference>
<keyword evidence="5 11" id="KW-0436">Ligase</keyword>
<keyword evidence="6 11" id="KW-0547">Nucleotide-binding</keyword>
<comment type="similarity">
    <text evidence="2 11">Belongs to the class-II aminoacyl-tRNA synthetase family.</text>
</comment>
<evidence type="ECO:0000256" key="10">
    <source>
        <dbReference type="ARBA" id="ARBA00047639"/>
    </source>
</evidence>
<dbReference type="Pfam" id="PF13393">
    <property type="entry name" value="tRNA-synt_His"/>
    <property type="match status" value="1"/>
</dbReference>
<sequence length="428" mass="47113">MVAKLQAVRGMNDLLPADSPRWRGAEQRLQAVLARYGYEEIRLPLVEPTELFARTIGEVTDIVEKEMYTFQDRNGDSLTLRPEGTAGVVRAGIEHGLFQGQLLRLWYQGPMFRHERPQRGRYRQFHQIGAECFGSAEPELDAELIAMTAQFWRELGLSGLRLELNSLGSREARAAYRERLQAYFRDHQAALDADSLRRLDSNPLRILDSKNPDLAALIAAAPSLPEHLDADSRAHFERLCALLDALGVAYTVNPRLVRGLDYYGRTVFEWVTDALGAQGTVCAGGRYDTLVEQLGGRPTPAIGFALGLERLLDLLAASGIDPATPREIWYLVSAPGACRAQAMLLAQQLRAAADAPTVLLDHSAGNFGKQVQRADKAGARVALILGEDELAGGTITVRMLRAAVTTQETVPRDTIHATVTRLAAQERP</sequence>
<dbReference type="STRING" id="1810504.PG2T_14945"/>
<keyword evidence="4 11" id="KW-0963">Cytoplasm</keyword>
<evidence type="ECO:0000313" key="14">
    <source>
        <dbReference type="EMBL" id="ANX05351.1"/>
    </source>
</evidence>
<dbReference type="PANTHER" id="PTHR43707">
    <property type="entry name" value="HISTIDYL-TRNA SYNTHETASE"/>
    <property type="match status" value="1"/>
</dbReference>
<dbReference type="InterPro" id="IPR004154">
    <property type="entry name" value="Anticodon-bd"/>
</dbReference>
<dbReference type="InterPro" id="IPR004516">
    <property type="entry name" value="HisRS/HisZ"/>
</dbReference>
<dbReference type="SUPFAM" id="SSF55681">
    <property type="entry name" value="Class II aaRS and biotin synthetases"/>
    <property type="match status" value="1"/>
</dbReference>
<feature type="binding site" evidence="12">
    <location>
        <begin position="83"/>
        <end position="85"/>
    </location>
    <ligand>
        <name>L-histidine</name>
        <dbReference type="ChEBI" id="CHEBI:57595"/>
    </ligand>
</feature>
<evidence type="ECO:0000256" key="3">
    <source>
        <dbReference type="ARBA" id="ARBA00011738"/>
    </source>
</evidence>
<feature type="binding site" evidence="12">
    <location>
        <position position="113"/>
    </location>
    <ligand>
        <name>L-histidine</name>
        <dbReference type="ChEBI" id="CHEBI:57595"/>
    </ligand>
</feature>
<evidence type="ECO:0000256" key="7">
    <source>
        <dbReference type="ARBA" id="ARBA00022840"/>
    </source>
</evidence>
<comment type="subunit">
    <text evidence="3 11">Homodimer.</text>
</comment>
<dbReference type="GO" id="GO:0005524">
    <property type="term" value="F:ATP binding"/>
    <property type="evidence" value="ECO:0007669"/>
    <property type="project" value="UniProtKB-UniRule"/>
</dbReference>
<dbReference type="KEGG" id="gbi:PG2T_14945"/>
<dbReference type="InterPro" id="IPR036621">
    <property type="entry name" value="Anticodon-bd_dom_sf"/>
</dbReference>
<dbReference type="FunFam" id="3.30.930.10:FF:000005">
    <property type="entry name" value="Histidine--tRNA ligase"/>
    <property type="match status" value="1"/>
</dbReference>
<feature type="binding site" evidence="12">
    <location>
        <position position="258"/>
    </location>
    <ligand>
        <name>L-histidine</name>
        <dbReference type="ChEBI" id="CHEBI:57595"/>
    </ligand>
</feature>
<dbReference type="GO" id="GO:0004821">
    <property type="term" value="F:histidine-tRNA ligase activity"/>
    <property type="evidence" value="ECO:0007669"/>
    <property type="project" value="UniProtKB-UniRule"/>
</dbReference>
<feature type="binding site" evidence="12">
    <location>
        <position position="127"/>
    </location>
    <ligand>
        <name>L-histidine</name>
        <dbReference type="ChEBI" id="CHEBI:57595"/>
    </ligand>
</feature>
<reference evidence="15" key="1">
    <citation type="submission" date="2016-03" db="EMBL/GenBank/DDBJ databases">
        <title>Complete genome sequence of Solimmundus cernigliae, representing a novel lineage of polycyclic aromatic hydrocarbon degraders within the Gammaproteobacteria.</title>
        <authorList>
            <person name="Singleton D.R."/>
            <person name="Dickey A.N."/>
            <person name="Scholl E.H."/>
            <person name="Wright F.A."/>
            <person name="Aitken M.D."/>
        </authorList>
    </citation>
    <scope>NUCLEOTIDE SEQUENCE [LARGE SCALE GENOMIC DNA]</scope>
    <source>
        <strain evidence="15">TR3.2</strain>
    </source>
</reference>
<evidence type="ECO:0000256" key="5">
    <source>
        <dbReference type="ARBA" id="ARBA00022598"/>
    </source>
</evidence>
<dbReference type="EC" id="6.1.1.21" evidence="11"/>
<dbReference type="CDD" id="cd00773">
    <property type="entry name" value="HisRS-like_core"/>
    <property type="match status" value="1"/>
</dbReference>
<dbReference type="EMBL" id="CP014671">
    <property type="protein sequence ID" value="ANX05351.1"/>
    <property type="molecule type" value="Genomic_DNA"/>
</dbReference>
<evidence type="ECO:0000313" key="15">
    <source>
        <dbReference type="Proteomes" id="UP000092952"/>
    </source>
</evidence>
<comment type="catalytic activity">
    <reaction evidence="10 11">
        <text>tRNA(His) + L-histidine + ATP = L-histidyl-tRNA(His) + AMP + diphosphate + H(+)</text>
        <dbReference type="Rhea" id="RHEA:17313"/>
        <dbReference type="Rhea" id="RHEA-COMP:9665"/>
        <dbReference type="Rhea" id="RHEA-COMP:9689"/>
        <dbReference type="ChEBI" id="CHEBI:15378"/>
        <dbReference type="ChEBI" id="CHEBI:30616"/>
        <dbReference type="ChEBI" id="CHEBI:33019"/>
        <dbReference type="ChEBI" id="CHEBI:57595"/>
        <dbReference type="ChEBI" id="CHEBI:78442"/>
        <dbReference type="ChEBI" id="CHEBI:78527"/>
        <dbReference type="ChEBI" id="CHEBI:456215"/>
        <dbReference type="EC" id="6.1.1.21"/>
    </reaction>
</comment>
<evidence type="ECO:0000256" key="6">
    <source>
        <dbReference type="ARBA" id="ARBA00022741"/>
    </source>
</evidence>
<evidence type="ECO:0000256" key="1">
    <source>
        <dbReference type="ARBA" id="ARBA00004496"/>
    </source>
</evidence>
<dbReference type="NCBIfam" id="TIGR00442">
    <property type="entry name" value="hisS"/>
    <property type="match status" value="1"/>
</dbReference>
<dbReference type="Gene3D" id="3.40.50.800">
    <property type="entry name" value="Anticodon-binding domain"/>
    <property type="match status" value="1"/>
</dbReference>
<evidence type="ECO:0000256" key="4">
    <source>
        <dbReference type="ARBA" id="ARBA00022490"/>
    </source>
</evidence>
<dbReference type="InterPro" id="IPR006195">
    <property type="entry name" value="aa-tRNA-synth_II"/>
</dbReference>
<dbReference type="InParanoid" id="A0A1B1YX35"/>
<evidence type="ECO:0000256" key="9">
    <source>
        <dbReference type="ARBA" id="ARBA00023146"/>
    </source>
</evidence>
<dbReference type="InterPro" id="IPR045864">
    <property type="entry name" value="aa-tRNA-synth_II/BPL/LPL"/>
</dbReference>
<keyword evidence="8 11" id="KW-0648">Protein biosynthesis</keyword>
<dbReference type="InterPro" id="IPR015807">
    <property type="entry name" value="His-tRNA-ligase"/>
</dbReference>
<evidence type="ECO:0000256" key="12">
    <source>
        <dbReference type="PIRSR" id="PIRSR001549-1"/>
    </source>
</evidence>
<evidence type="ECO:0000259" key="13">
    <source>
        <dbReference type="PROSITE" id="PS50862"/>
    </source>
</evidence>
<name>A0A1B1YX35_9GAMM</name>
<dbReference type="HAMAP" id="MF_00127">
    <property type="entry name" value="His_tRNA_synth"/>
    <property type="match status" value="1"/>
</dbReference>
<dbReference type="InterPro" id="IPR041715">
    <property type="entry name" value="HisRS-like_core"/>
</dbReference>
<proteinExistence type="inferred from homology"/>
<dbReference type="FunCoup" id="A0A1B1YX35">
    <property type="interactions" value="522"/>
</dbReference>
<dbReference type="Proteomes" id="UP000092952">
    <property type="component" value="Chromosome"/>
</dbReference>
<protein>
    <recommendedName>
        <fullName evidence="11">Histidine--tRNA ligase</fullName>
        <ecNumber evidence="11">6.1.1.21</ecNumber>
    </recommendedName>
    <alternativeName>
        <fullName evidence="11">Histidyl-tRNA synthetase</fullName>
        <shortName evidence="11">HisRS</shortName>
    </alternativeName>
</protein>
<dbReference type="PANTHER" id="PTHR43707:SF1">
    <property type="entry name" value="HISTIDINE--TRNA LIGASE, MITOCHONDRIAL-RELATED"/>
    <property type="match status" value="1"/>
</dbReference>
<gene>
    <name evidence="11" type="primary">hisS</name>
    <name evidence="14" type="ORF">PG2T_14945</name>
</gene>
<keyword evidence="9 11" id="KW-0030">Aminoacyl-tRNA synthetase</keyword>
<keyword evidence="7 11" id="KW-0067">ATP-binding</keyword>
<dbReference type="AlphaFoldDB" id="A0A1B1YX35"/>
<feature type="binding site" evidence="12">
    <location>
        <begin position="262"/>
        <end position="263"/>
    </location>
    <ligand>
        <name>L-histidine</name>
        <dbReference type="ChEBI" id="CHEBI:57595"/>
    </ligand>
</feature>
<dbReference type="GO" id="GO:0006427">
    <property type="term" value="P:histidyl-tRNA aminoacylation"/>
    <property type="evidence" value="ECO:0007669"/>
    <property type="project" value="UniProtKB-UniRule"/>
</dbReference>
<dbReference type="PROSITE" id="PS50862">
    <property type="entry name" value="AA_TRNA_LIGASE_II"/>
    <property type="match status" value="1"/>
</dbReference>
<dbReference type="SUPFAM" id="SSF52954">
    <property type="entry name" value="Class II aaRS ABD-related"/>
    <property type="match status" value="1"/>
</dbReference>